<dbReference type="PANTHER" id="PTHR47691:SF3">
    <property type="entry name" value="HTH-TYPE TRANSCRIPTIONAL REGULATOR RV0890C-RELATED"/>
    <property type="match status" value="1"/>
</dbReference>
<evidence type="ECO:0000259" key="1">
    <source>
        <dbReference type="Pfam" id="PF25872"/>
    </source>
</evidence>
<accession>A0A9X3N9E1</accession>
<dbReference type="EMBL" id="JAPDDP010000032">
    <property type="protein sequence ID" value="MDA0182203.1"/>
    <property type="molecule type" value="Genomic_DNA"/>
</dbReference>
<protein>
    <recommendedName>
        <fullName evidence="1">Winged helix-turn-helix domain-containing protein</fullName>
    </recommendedName>
</protein>
<sequence length="706" mass="75703">MEEAVVLVKRGARHAGVPCPANATIGREAELVEIGALLARPDVRLLTLAGPGGAGKTRLAHEAARAAADHFPGGAVHVTLDGTEDAGVLVAEAAAALDVVAATADQLAEQLRLATNGAPALLVLDGFERFIDDAWQVGRLLAAAENLKLLISSRAPLRITAEHVYPVRPLAAGHAAQLFVARVTAARPDREIDDACVEAICARLDGLPLAIELAADRARLLPLPALLAGLEDRLALLTHGPRDLPARQRSLRATLDWSWDALDDAERTLLGRMTVFEGGASLEALEAVCDPGVEPLLSAILDKASLLQSDVNTDGQPRFGMLDTIREFAAERATVTDAARRHAHWFLDYCERAAEAAAREHRRDQLQRLALERGNLRLAFEWHLRHGTPDDALRIAIAFARALPWDAHVHEVRSWLAGALAAKPSENVPAALYWDGRLALSQAAFAEAAKRLGAATRAAQEAGDAALEAAALVAHGRCAALVRRADAAPLCERALLAARAVGDPGLIGDALFALASAYERVRDWDRVERLSAEALIPYRAAGDPYGAAAALAELGWFDLVHGRIELAEERFAEAVALRERHGDDRRLVEPLINYAWLAFARRTAEEARVQFLECLSRAQHMDDRFTIAEALGGLSAVAALEARWSEAARLAGASAAVQERTGAPAWESVVDEVERGLAEAREALGPHAFTSEFEAGHARGEDEAHQ</sequence>
<dbReference type="InterPro" id="IPR058852">
    <property type="entry name" value="HTH_77"/>
</dbReference>
<evidence type="ECO:0000313" key="3">
    <source>
        <dbReference type="Proteomes" id="UP001147653"/>
    </source>
</evidence>
<evidence type="ECO:0000313" key="2">
    <source>
        <dbReference type="EMBL" id="MDA0182203.1"/>
    </source>
</evidence>
<dbReference type="Proteomes" id="UP001147653">
    <property type="component" value="Unassembled WGS sequence"/>
</dbReference>
<organism evidence="2 3">
    <name type="scientific">Solirubrobacter phytolaccae</name>
    <dbReference type="NCBI Taxonomy" id="1404360"/>
    <lineage>
        <taxon>Bacteria</taxon>
        <taxon>Bacillati</taxon>
        <taxon>Actinomycetota</taxon>
        <taxon>Thermoleophilia</taxon>
        <taxon>Solirubrobacterales</taxon>
        <taxon>Solirubrobacteraceae</taxon>
        <taxon>Solirubrobacter</taxon>
    </lineage>
</organism>
<dbReference type="InterPro" id="IPR011990">
    <property type="entry name" value="TPR-like_helical_dom_sf"/>
</dbReference>
<dbReference type="RefSeq" id="WP_270026566.1">
    <property type="nucleotide sequence ID" value="NZ_JAPDDP010000032.1"/>
</dbReference>
<proteinExistence type="predicted"/>
<dbReference type="AlphaFoldDB" id="A0A9X3N9E1"/>
<comment type="caution">
    <text evidence="2">The sequence shown here is derived from an EMBL/GenBank/DDBJ whole genome shotgun (WGS) entry which is preliminary data.</text>
</comment>
<dbReference type="PANTHER" id="PTHR47691">
    <property type="entry name" value="REGULATOR-RELATED"/>
    <property type="match status" value="1"/>
</dbReference>
<dbReference type="SUPFAM" id="SSF52540">
    <property type="entry name" value="P-loop containing nucleoside triphosphate hydrolases"/>
    <property type="match status" value="1"/>
</dbReference>
<dbReference type="Gene3D" id="3.40.50.300">
    <property type="entry name" value="P-loop containing nucleotide triphosphate hydrolases"/>
    <property type="match status" value="1"/>
</dbReference>
<feature type="domain" description="Winged helix-turn-helix" evidence="1">
    <location>
        <begin position="262"/>
        <end position="332"/>
    </location>
</feature>
<keyword evidence="3" id="KW-1185">Reference proteome</keyword>
<reference evidence="2" key="1">
    <citation type="submission" date="2022-10" db="EMBL/GenBank/DDBJ databases">
        <title>The WGS of Solirubrobacter phytolaccae KCTC 29190.</title>
        <authorList>
            <person name="Jiang Z."/>
        </authorList>
    </citation>
    <scope>NUCLEOTIDE SEQUENCE</scope>
    <source>
        <strain evidence="2">KCTC 29190</strain>
    </source>
</reference>
<name>A0A9X3N9E1_9ACTN</name>
<dbReference type="SUPFAM" id="SSF48452">
    <property type="entry name" value="TPR-like"/>
    <property type="match status" value="1"/>
</dbReference>
<dbReference type="Pfam" id="PF25872">
    <property type="entry name" value="HTH_77"/>
    <property type="match status" value="1"/>
</dbReference>
<gene>
    <name evidence="2" type="ORF">OJ997_17995</name>
</gene>
<dbReference type="Gene3D" id="1.25.40.10">
    <property type="entry name" value="Tetratricopeptide repeat domain"/>
    <property type="match status" value="1"/>
</dbReference>
<dbReference type="InterPro" id="IPR027417">
    <property type="entry name" value="P-loop_NTPase"/>
</dbReference>